<dbReference type="PROSITE" id="PS50977">
    <property type="entry name" value="HTH_TETR_2"/>
    <property type="match status" value="1"/>
</dbReference>
<evidence type="ECO:0000259" key="3">
    <source>
        <dbReference type="PROSITE" id="PS50977"/>
    </source>
</evidence>
<dbReference type="EMBL" id="JAHWDQ010000003">
    <property type="protein sequence ID" value="MBW2941718.1"/>
    <property type="molecule type" value="Genomic_DNA"/>
</dbReference>
<dbReference type="Proteomes" id="UP001166291">
    <property type="component" value="Unassembled WGS sequence"/>
</dbReference>
<dbReference type="Pfam" id="PF00440">
    <property type="entry name" value="TetR_N"/>
    <property type="match status" value="1"/>
</dbReference>
<evidence type="ECO:0000313" key="5">
    <source>
        <dbReference type="Proteomes" id="UP001166291"/>
    </source>
</evidence>
<name>A0ABS6VTS2_9GAMM</name>
<dbReference type="RefSeq" id="WP_219043948.1">
    <property type="nucleotide sequence ID" value="NZ_JAHWDQ010000003.1"/>
</dbReference>
<keyword evidence="5" id="KW-1185">Reference proteome</keyword>
<feature type="domain" description="HTH tetR-type" evidence="3">
    <location>
        <begin position="10"/>
        <end position="71"/>
    </location>
</feature>
<dbReference type="InterPro" id="IPR001647">
    <property type="entry name" value="HTH_TetR"/>
</dbReference>
<evidence type="ECO:0000313" key="4">
    <source>
        <dbReference type="EMBL" id="MBW2941718.1"/>
    </source>
</evidence>
<evidence type="ECO:0000256" key="1">
    <source>
        <dbReference type="ARBA" id="ARBA00023125"/>
    </source>
</evidence>
<comment type="caution">
    <text evidence="4">The sequence shown here is derived from an EMBL/GenBank/DDBJ whole genome shotgun (WGS) entry which is preliminary data.</text>
</comment>
<sequence length="192" mass="21808">MSVVKPSTGRKSKEDFINEAFQLIAEAGTAEALTIDSVCLRLGVSKGSFYWHFKGRDSLVDGLVEAWSGNFHVTIHRAIEAQTADNGRTIIEEISYYWLSSNMSKLDQVMRHWAQHDERVYKAVRRADELLLDFLKSNIKTLGYSENDSHRRARLMMAIGIAEPMLAHLPKVSEDADEIRWILDSVVGLNRN</sequence>
<gene>
    <name evidence="4" type="ORF">KXJ70_13055</name>
</gene>
<protein>
    <submittedName>
        <fullName evidence="4">TetR/AcrR family transcriptional regulator</fullName>
    </submittedName>
</protein>
<feature type="DNA-binding region" description="H-T-H motif" evidence="2">
    <location>
        <begin position="34"/>
        <end position="53"/>
    </location>
</feature>
<organism evidence="4 5">
    <name type="scientific">Zhongshania aquimaris</name>
    <dbReference type="NCBI Taxonomy" id="2857107"/>
    <lineage>
        <taxon>Bacteria</taxon>
        <taxon>Pseudomonadati</taxon>
        <taxon>Pseudomonadota</taxon>
        <taxon>Gammaproteobacteria</taxon>
        <taxon>Cellvibrionales</taxon>
        <taxon>Spongiibacteraceae</taxon>
        <taxon>Zhongshania</taxon>
    </lineage>
</organism>
<accession>A0ABS6VTS2</accession>
<reference evidence="4" key="1">
    <citation type="submission" date="2021-07" db="EMBL/GenBank/DDBJ databases">
        <title>Zhongshania sp. CAU 1632 isolated from seawater.</title>
        <authorList>
            <person name="Kim W."/>
        </authorList>
    </citation>
    <scope>NUCLEOTIDE SEQUENCE</scope>
    <source>
        <strain evidence="4">CAU 1632</strain>
    </source>
</reference>
<evidence type="ECO:0000256" key="2">
    <source>
        <dbReference type="PROSITE-ProRule" id="PRU00335"/>
    </source>
</evidence>
<keyword evidence="1 2" id="KW-0238">DNA-binding</keyword>
<proteinExistence type="predicted"/>